<keyword evidence="3" id="KW-1185">Reference proteome</keyword>
<accession>A0A7W8DJF3</accession>
<reference evidence="2 3" key="1">
    <citation type="submission" date="2020-08" db="EMBL/GenBank/DDBJ databases">
        <title>Genomic Encyclopedia of Type Strains, Phase IV (KMG-IV): sequencing the most valuable type-strain genomes for metagenomic binning, comparative biology and taxonomic classification.</title>
        <authorList>
            <person name="Goeker M."/>
        </authorList>
    </citation>
    <scope>NUCLEOTIDE SEQUENCE [LARGE SCALE GENOMIC DNA]</scope>
    <source>
        <strain evidence="2 3">DSM 12252</strain>
    </source>
</reference>
<name>A0A7W8DJF3_9BACT</name>
<feature type="transmembrane region" description="Helical" evidence="1">
    <location>
        <begin position="359"/>
        <end position="378"/>
    </location>
</feature>
<comment type="caution">
    <text evidence="2">The sequence shown here is derived from an EMBL/GenBank/DDBJ whole genome shotgun (WGS) entry which is preliminary data.</text>
</comment>
<dbReference type="InterPro" id="IPR010364">
    <property type="entry name" value="Uncharacterised_IM_CreD"/>
</dbReference>
<feature type="transmembrane region" description="Helical" evidence="1">
    <location>
        <begin position="252"/>
        <end position="271"/>
    </location>
</feature>
<feature type="transmembrane region" description="Helical" evidence="1">
    <location>
        <begin position="332"/>
        <end position="353"/>
    </location>
</feature>
<dbReference type="RefSeq" id="WP_184338932.1">
    <property type="nucleotide sequence ID" value="NZ_JACHIG010000002.1"/>
</dbReference>
<dbReference type="Pfam" id="PF06123">
    <property type="entry name" value="CreD"/>
    <property type="match status" value="1"/>
</dbReference>
<dbReference type="EMBL" id="JACHIG010000002">
    <property type="protein sequence ID" value="MBB5032012.1"/>
    <property type="molecule type" value="Genomic_DNA"/>
</dbReference>
<feature type="transmembrane region" description="Helical" evidence="1">
    <location>
        <begin position="283"/>
        <end position="301"/>
    </location>
</feature>
<dbReference type="AlphaFoldDB" id="A0A7W8DJF3"/>
<proteinExistence type="predicted"/>
<feature type="transmembrane region" description="Helical" evidence="1">
    <location>
        <begin position="7"/>
        <end position="27"/>
    </location>
</feature>
<evidence type="ECO:0008006" key="4">
    <source>
        <dbReference type="Google" id="ProtNLM"/>
    </source>
</evidence>
<protein>
    <recommendedName>
        <fullName evidence="4">Inner membrane protein</fullName>
    </recommendedName>
</protein>
<organism evidence="2 3">
    <name type="scientific">Prosthecobacter vanneervenii</name>
    <dbReference type="NCBI Taxonomy" id="48466"/>
    <lineage>
        <taxon>Bacteria</taxon>
        <taxon>Pseudomonadati</taxon>
        <taxon>Verrucomicrobiota</taxon>
        <taxon>Verrucomicrobiia</taxon>
        <taxon>Verrucomicrobiales</taxon>
        <taxon>Verrucomicrobiaceae</taxon>
        <taxon>Prosthecobacter</taxon>
    </lineage>
</organism>
<evidence type="ECO:0000313" key="3">
    <source>
        <dbReference type="Proteomes" id="UP000590740"/>
    </source>
</evidence>
<evidence type="ECO:0000313" key="2">
    <source>
        <dbReference type="EMBL" id="MBB5032012.1"/>
    </source>
</evidence>
<keyword evidence="1" id="KW-1133">Transmembrane helix</keyword>
<evidence type="ECO:0000256" key="1">
    <source>
        <dbReference type="SAM" id="Phobius"/>
    </source>
</evidence>
<keyword evidence="1" id="KW-0472">Membrane</keyword>
<sequence>MKYSHLIVIAVIFVCTTIAWWLLGAVVSQRTLHVSYETGDTVSGRWGPRLVQKHPQARYTSSSGTSMVLQPAKSDVKVQLAYQPVKMGLLWQRTYGVKFAGAYTFTNTTAITQTLHIGFDLPSGKTLLDKIRFTLGEGTAARRSVAAPLEGAMTDSVQLAPGESIPVELSYECRGMDVWDYAFSDASRIRDFTLTMNTDFTDVNFPVSSPTDRRPTEKGMELVWKYEDAISAPGIGMEMPRELNAGPVAAQISRYSPLSLLMFFVVVIITATSRGVSLHPVNYFFLAAGFFAFPLLFSYMLDLMPVHLSFVLAATVSLLLVCGYLRAAAGEFLFRVGVAAQVSYMVLFSYSFFFKGLTGLTLTLGGVVTLAVLMALTAKVDWSQRLGEVSPKLA</sequence>
<gene>
    <name evidence="2" type="ORF">HNQ65_001580</name>
</gene>
<keyword evidence="1" id="KW-0812">Transmembrane</keyword>
<feature type="transmembrane region" description="Helical" evidence="1">
    <location>
        <begin position="307"/>
        <end position="325"/>
    </location>
</feature>
<dbReference type="Proteomes" id="UP000590740">
    <property type="component" value="Unassembled WGS sequence"/>
</dbReference>